<dbReference type="eggNOG" id="COG0695">
    <property type="taxonomic scope" value="Bacteria"/>
</dbReference>
<gene>
    <name evidence="1" type="ordered locus">CMS2557</name>
</gene>
<dbReference type="Pfam" id="PF05768">
    <property type="entry name" value="Glrx-like"/>
    <property type="match status" value="1"/>
</dbReference>
<protein>
    <recommendedName>
        <fullName evidence="3">Glutaredoxin family protein</fullName>
    </recommendedName>
</protein>
<accession>B0RI67</accession>
<evidence type="ECO:0008006" key="3">
    <source>
        <dbReference type="Google" id="ProtNLM"/>
    </source>
</evidence>
<dbReference type="Gene3D" id="3.40.30.10">
    <property type="entry name" value="Glutaredoxin"/>
    <property type="match status" value="1"/>
</dbReference>
<reference evidence="1 2" key="1">
    <citation type="journal article" date="2008" name="J. Bacteriol.">
        <title>Genome of the actinomycete plant pathogen Clavibacter michiganensis subsp. sepedonicus suggests recent niche adaptation.</title>
        <authorList>
            <person name="Bentley S.D."/>
            <person name="Corton C."/>
            <person name="Brown S.E."/>
            <person name="Barron A."/>
            <person name="Clark L."/>
            <person name="Doggett J."/>
            <person name="Harris B."/>
            <person name="Ormond D."/>
            <person name="Quail M.A."/>
            <person name="May G."/>
            <person name="Francis D."/>
            <person name="Knudson D."/>
            <person name="Parkhill J."/>
            <person name="Ishimaru C.A."/>
        </authorList>
    </citation>
    <scope>NUCLEOTIDE SEQUENCE [LARGE SCALE GENOMIC DNA]</scope>
    <source>
        <strain evidence="2">ATCC 33113 / DSM 20744 / JCM 9667 / LMG 2889 / ICMP 2535 / C-1</strain>
    </source>
</reference>
<evidence type="ECO:0000313" key="2">
    <source>
        <dbReference type="Proteomes" id="UP000001318"/>
    </source>
</evidence>
<dbReference type="PANTHER" id="PTHR33558:SF1">
    <property type="entry name" value="GLUTAREDOXIN-LIKE PROTEIN C5ORF63 HOMOLOG"/>
    <property type="match status" value="1"/>
</dbReference>
<dbReference type="PANTHER" id="PTHR33558">
    <property type="entry name" value="GLUTAREDOXIN-LIKE PROTEIN C5ORF63 HOMOLOG"/>
    <property type="match status" value="1"/>
</dbReference>
<dbReference type="SUPFAM" id="SSF52833">
    <property type="entry name" value="Thioredoxin-like"/>
    <property type="match status" value="1"/>
</dbReference>
<name>B0RI67_CLASE</name>
<organism evidence="1 2">
    <name type="scientific">Clavibacter sepedonicus</name>
    <name type="common">Clavibacter michiganensis subsp. sepedonicus</name>
    <dbReference type="NCBI Taxonomy" id="31964"/>
    <lineage>
        <taxon>Bacteria</taxon>
        <taxon>Bacillati</taxon>
        <taxon>Actinomycetota</taxon>
        <taxon>Actinomycetes</taxon>
        <taxon>Micrococcales</taxon>
        <taxon>Microbacteriaceae</taxon>
        <taxon>Clavibacter</taxon>
    </lineage>
</organism>
<dbReference type="InterPro" id="IPR036249">
    <property type="entry name" value="Thioredoxin-like_sf"/>
</dbReference>
<dbReference type="STRING" id="31964.CMS2557"/>
<dbReference type="EMBL" id="AM849034">
    <property type="protein sequence ID" value="CAQ02638.1"/>
    <property type="molecule type" value="Genomic_DNA"/>
</dbReference>
<dbReference type="KEGG" id="cms:CMS2557"/>
<evidence type="ECO:0000313" key="1">
    <source>
        <dbReference type="EMBL" id="CAQ02638.1"/>
    </source>
</evidence>
<dbReference type="AlphaFoldDB" id="B0RI67"/>
<dbReference type="InterPro" id="IPR052565">
    <property type="entry name" value="Glutaredoxin-like_YDR286C"/>
</dbReference>
<proteinExistence type="predicted"/>
<sequence>MAGRAAGGAIRGLAYAGRMSATVLTLVGKPGCHLCDDARGVVTQVLEGLDATRAAEVTLEERSILDDPALADRFAEEIPVLLIDGRVHNYWRIDAERLRQALVER</sequence>
<dbReference type="HOGENOM" id="CLU_125054_2_1_11"/>
<dbReference type="Proteomes" id="UP000001318">
    <property type="component" value="Chromosome"/>
</dbReference>
<keyword evidence="2" id="KW-1185">Reference proteome</keyword>
<dbReference type="InterPro" id="IPR008554">
    <property type="entry name" value="Glutaredoxin-like"/>
</dbReference>